<evidence type="ECO:0000313" key="4">
    <source>
        <dbReference type="RefSeq" id="XP_036358440.1"/>
    </source>
</evidence>
<dbReference type="RefSeq" id="XP_036358439.1">
    <property type="nucleotide sequence ID" value="XM_036502546.1"/>
</dbReference>
<dbReference type="RefSeq" id="XP_029635311.1">
    <property type="nucleotide sequence ID" value="XM_029779451.2"/>
</dbReference>
<dbReference type="InterPro" id="IPR038355">
    <property type="entry name" value="TNFAIP8_sf"/>
</dbReference>
<evidence type="ECO:0000313" key="1">
    <source>
        <dbReference type="Proteomes" id="UP000515154"/>
    </source>
</evidence>
<dbReference type="Proteomes" id="UP000515154">
    <property type="component" value="Linkage group LG4"/>
</dbReference>
<dbReference type="Pfam" id="PF05527">
    <property type="entry name" value="TNFAIP8"/>
    <property type="match status" value="1"/>
</dbReference>
<dbReference type="RefSeq" id="XP_036358440.1">
    <property type="nucleotide sequence ID" value="XM_036502547.1"/>
</dbReference>
<evidence type="ECO:0000313" key="2">
    <source>
        <dbReference type="RefSeq" id="XP_029635311.1"/>
    </source>
</evidence>
<evidence type="ECO:0000313" key="5">
    <source>
        <dbReference type="RefSeq" id="XP_036358441.1"/>
    </source>
</evidence>
<dbReference type="FunFam" id="1.20.1440.160:FF:000001">
    <property type="entry name" value="Tumor necrosis factor alpha-induced protein 8-like 1"/>
    <property type="match status" value="1"/>
</dbReference>
<organism evidence="1 5">
    <name type="scientific">Octopus sinensis</name>
    <name type="common">East Asian common octopus</name>
    <dbReference type="NCBI Taxonomy" id="2607531"/>
    <lineage>
        <taxon>Eukaryota</taxon>
        <taxon>Metazoa</taxon>
        <taxon>Spiralia</taxon>
        <taxon>Lophotrochozoa</taxon>
        <taxon>Mollusca</taxon>
        <taxon>Cephalopoda</taxon>
        <taxon>Coleoidea</taxon>
        <taxon>Octopodiformes</taxon>
        <taxon>Octopoda</taxon>
        <taxon>Incirrata</taxon>
        <taxon>Octopodidae</taxon>
        <taxon>Octopus</taxon>
    </lineage>
</organism>
<name>A0A6P7SAL3_9MOLL</name>
<dbReference type="PANTHER" id="PTHR12757:SF1">
    <property type="entry name" value="PROTEIN SALIVARY GLANDS MARRED"/>
    <property type="match status" value="1"/>
</dbReference>
<evidence type="ECO:0000313" key="3">
    <source>
        <dbReference type="RefSeq" id="XP_036358439.1"/>
    </source>
</evidence>
<accession>A0A6P7SAL3</accession>
<reference evidence="2 3" key="1">
    <citation type="submission" date="2025-08" db="UniProtKB">
        <authorList>
            <consortium name="RefSeq"/>
        </authorList>
    </citation>
    <scope>IDENTIFICATION</scope>
</reference>
<protein>
    <submittedName>
        <fullName evidence="2 3">Tumor necrosis factor alpha-induced protein 8</fullName>
    </submittedName>
</protein>
<gene>
    <name evidence="2 3 4 5" type="primary">LOC115210742</name>
</gene>
<dbReference type="AlphaFoldDB" id="A0A6P7SAL3"/>
<dbReference type="RefSeq" id="XP_036358441.1">
    <property type="nucleotide sequence ID" value="XM_036502548.1"/>
</dbReference>
<proteinExistence type="predicted"/>
<dbReference type="Gene3D" id="1.20.1440.160">
    <property type="entry name" value="Tumor necrosis factor alpha-induced protein 8-like"/>
    <property type="match status" value="1"/>
</dbReference>
<dbReference type="PANTHER" id="PTHR12757">
    <property type="entry name" value="TUMOR NECROSIS FACTOR INDUCED PROTEIN"/>
    <property type="match status" value="1"/>
</dbReference>
<sequence>MATDAGAGFDSRGLGLRVQKKLLGKMSNKKIAKIFVDETLAEVLDNMCRILKDYSSNKKEVEKILKYIIKTIVKIGILFRNDQFNQAELTKIEVFKQKFNTLAMTIISFCEVDFTYDRIFLQKNLEECRSLIQEIVHRHLTDKSKTRIDTVFRYFSDTDLLDELFSSSSKYKDQLNIIVADMHKMIDEGNL</sequence>
<dbReference type="KEGG" id="osn:115210742"/>
<keyword evidence="1" id="KW-1185">Reference proteome</keyword>
<dbReference type="GO" id="GO:0042981">
    <property type="term" value="P:regulation of apoptotic process"/>
    <property type="evidence" value="ECO:0007669"/>
    <property type="project" value="InterPro"/>
</dbReference>
<dbReference type="InterPro" id="IPR008477">
    <property type="entry name" value="TNFAIP8-like"/>
</dbReference>
<dbReference type="GO" id="GO:0005737">
    <property type="term" value="C:cytoplasm"/>
    <property type="evidence" value="ECO:0007669"/>
    <property type="project" value="TreeGrafter"/>
</dbReference>